<dbReference type="AlphaFoldDB" id="A0AAD5T5I4"/>
<evidence type="ECO:0000256" key="1">
    <source>
        <dbReference type="ARBA" id="ARBA00006484"/>
    </source>
</evidence>
<dbReference type="Proteomes" id="UP001211907">
    <property type="component" value="Unassembled WGS sequence"/>
</dbReference>
<reference evidence="5" key="1">
    <citation type="submission" date="2020-05" db="EMBL/GenBank/DDBJ databases">
        <title>Phylogenomic resolution of chytrid fungi.</title>
        <authorList>
            <person name="Stajich J.E."/>
            <person name="Amses K."/>
            <person name="Simmons R."/>
            <person name="Seto K."/>
            <person name="Myers J."/>
            <person name="Bonds A."/>
            <person name="Quandt C.A."/>
            <person name="Barry K."/>
            <person name="Liu P."/>
            <person name="Grigoriev I."/>
            <person name="Longcore J.E."/>
            <person name="James T.Y."/>
        </authorList>
    </citation>
    <scope>NUCLEOTIDE SEQUENCE</scope>
    <source>
        <strain evidence="5">JEL0513</strain>
    </source>
</reference>
<evidence type="ECO:0008006" key="7">
    <source>
        <dbReference type="Google" id="ProtNLM"/>
    </source>
</evidence>
<dbReference type="PRINTS" id="PR00080">
    <property type="entry name" value="SDRFAMILY"/>
</dbReference>
<keyword evidence="3" id="KW-0560">Oxidoreductase</keyword>
<evidence type="ECO:0000313" key="6">
    <source>
        <dbReference type="Proteomes" id="UP001211907"/>
    </source>
</evidence>
<sequence length="279" mass="30109">MIQSVLITGANKGLGFEAVKQLSAAFPNAIIFLGTRSVSRGQEALTKLRAENLGEHVQVLELDMSSDDSIKRAFEYVRGSVANLDVLINNAGISSEGNTAADVFGTNLFGVKTMIDTFTPILSQNGLIINVSSEVGTWSQNSMNAELQDLLSKIEDVTWEKLADLTADYQSPTPKHTWPSVDKTFGPYGVSKALLTCYTRRLAADNSNLRVVAVCPGYCRTEINGNTGFRSPTVGAASIIWPIFNPSFEVGLLYQDGVSQPFSAPMAPHIAAYLSGHKE</sequence>
<comment type="caution">
    <text evidence="5">The sequence shown here is derived from an EMBL/GenBank/DDBJ whole genome shotgun (WGS) entry which is preliminary data.</text>
</comment>
<organism evidence="5 6">
    <name type="scientific">Physocladia obscura</name>
    <dbReference type="NCBI Taxonomy" id="109957"/>
    <lineage>
        <taxon>Eukaryota</taxon>
        <taxon>Fungi</taxon>
        <taxon>Fungi incertae sedis</taxon>
        <taxon>Chytridiomycota</taxon>
        <taxon>Chytridiomycota incertae sedis</taxon>
        <taxon>Chytridiomycetes</taxon>
        <taxon>Chytridiales</taxon>
        <taxon>Chytriomycetaceae</taxon>
        <taxon>Physocladia</taxon>
    </lineage>
</organism>
<dbReference type="EMBL" id="JADGJH010000930">
    <property type="protein sequence ID" value="KAJ3120854.1"/>
    <property type="molecule type" value="Genomic_DNA"/>
</dbReference>
<evidence type="ECO:0000256" key="2">
    <source>
        <dbReference type="ARBA" id="ARBA00022857"/>
    </source>
</evidence>
<dbReference type="Gene3D" id="3.40.50.720">
    <property type="entry name" value="NAD(P)-binding Rossmann-like Domain"/>
    <property type="match status" value="1"/>
</dbReference>
<dbReference type="SUPFAM" id="SSF51735">
    <property type="entry name" value="NAD(P)-binding Rossmann-fold domains"/>
    <property type="match status" value="1"/>
</dbReference>
<name>A0AAD5T5I4_9FUNG</name>
<dbReference type="PANTHER" id="PTHR43490">
    <property type="entry name" value="(+)-NEOMENTHOL DEHYDROGENASE"/>
    <property type="match status" value="1"/>
</dbReference>
<keyword evidence="6" id="KW-1185">Reference proteome</keyword>
<comment type="similarity">
    <text evidence="1 4">Belongs to the short-chain dehydrogenases/reductases (SDR) family.</text>
</comment>
<dbReference type="InterPro" id="IPR036291">
    <property type="entry name" value="NAD(P)-bd_dom_sf"/>
</dbReference>
<keyword evidence="2" id="KW-0521">NADP</keyword>
<dbReference type="GO" id="GO:0016020">
    <property type="term" value="C:membrane"/>
    <property type="evidence" value="ECO:0007669"/>
    <property type="project" value="TreeGrafter"/>
</dbReference>
<protein>
    <recommendedName>
        <fullName evidence="7">NAD(P)-binding protein</fullName>
    </recommendedName>
</protein>
<evidence type="ECO:0000256" key="3">
    <source>
        <dbReference type="ARBA" id="ARBA00023002"/>
    </source>
</evidence>
<dbReference type="GO" id="GO:0016491">
    <property type="term" value="F:oxidoreductase activity"/>
    <property type="evidence" value="ECO:0007669"/>
    <property type="project" value="UniProtKB-KW"/>
</dbReference>
<evidence type="ECO:0000256" key="4">
    <source>
        <dbReference type="RuleBase" id="RU000363"/>
    </source>
</evidence>
<proteinExistence type="inferred from homology"/>
<gene>
    <name evidence="5" type="ORF">HK100_012628</name>
</gene>
<dbReference type="InterPro" id="IPR002347">
    <property type="entry name" value="SDR_fam"/>
</dbReference>
<accession>A0AAD5T5I4</accession>
<evidence type="ECO:0000313" key="5">
    <source>
        <dbReference type="EMBL" id="KAJ3120854.1"/>
    </source>
</evidence>
<dbReference type="PRINTS" id="PR00081">
    <property type="entry name" value="GDHRDH"/>
</dbReference>
<dbReference type="Pfam" id="PF00106">
    <property type="entry name" value="adh_short"/>
    <property type="match status" value="1"/>
</dbReference>
<dbReference type="PANTHER" id="PTHR43490:SF99">
    <property type="entry name" value="SHORT-CHAIN DEHYDROGENASE_REDUCTASE"/>
    <property type="match status" value="1"/>
</dbReference>